<comment type="similarity">
    <text evidence="1">Belongs to the universal ribosomal protein uL1 family.</text>
</comment>
<dbReference type="Gene3D" id="3.30.190.20">
    <property type="match status" value="2"/>
</dbReference>
<dbReference type="CDD" id="cd00403">
    <property type="entry name" value="Ribosomal_L1"/>
    <property type="match status" value="1"/>
</dbReference>
<dbReference type="GO" id="GO:0003676">
    <property type="term" value="F:nucleic acid binding"/>
    <property type="evidence" value="ECO:0007669"/>
    <property type="project" value="UniProtKB-UniRule"/>
</dbReference>
<evidence type="ECO:0000256" key="5">
    <source>
        <dbReference type="SAM" id="MobiDB-lite"/>
    </source>
</evidence>
<dbReference type="InterPro" id="IPR024771">
    <property type="entry name" value="SUZ"/>
</dbReference>
<feature type="region of interest" description="Disordered" evidence="5">
    <location>
        <begin position="35"/>
        <end position="71"/>
    </location>
</feature>
<feature type="compositionally biased region" description="Polar residues" evidence="5">
    <location>
        <begin position="235"/>
        <end position="244"/>
    </location>
</feature>
<reference evidence="6" key="1">
    <citation type="submission" date="2015-06" db="UniProtKB">
        <authorList>
            <consortium name="EnsemblPlants"/>
        </authorList>
    </citation>
    <scope>IDENTIFICATION</scope>
</reference>
<proteinExistence type="inferred from homology"/>
<keyword evidence="3" id="KW-0689">Ribosomal protein</keyword>
<dbReference type="InterPro" id="IPR036867">
    <property type="entry name" value="R3H_dom_sf"/>
</dbReference>
<evidence type="ECO:0000256" key="4">
    <source>
        <dbReference type="ARBA" id="ARBA00023274"/>
    </source>
</evidence>
<dbReference type="EnsemblPlants" id="EMT03819">
    <property type="protein sequence ID" value="EMT03819"/>
    <property type="gene ID" value="F775_31695"/>
</dbReference>
<feature type="compositionally biased region" description="Low complexity" evidence="5">
    <location>
        <begin position="383"/>
        <end position="395"/>
    </location>
</feature>
<dbReference type="InterPro" id="IPR023674">
    <property type="entry name" value="Ribosomal_uL1-like"/>
</dbReference>
<dbReference type="GO" id="GO:1990904">
    <property type="term" value="C:ribonucleoprotein complex"/>
    <property type="evidence" value="ECO:0007669"/>
    <property type="project" value="UniProtKB-KW"/>
</dbReference>
<feature type="region of interest" description="Disordered" evidence="5">
    <location>
        <begin position="375"/>
        <end position="402"/>
    </location>
</feature>
<organism evidence="6">
    <name type="scientific">Aegilops tauschii</name>
    <name type="common">Tausch's goatgrass</name>
    <name type="synonym">Aegilops squarrosa</name>
    <dbReference type="NCBI Taxonomy" id="37682"/>
    <lineage>
        <taxon>Eukaryota</taxon>
        <taxon>Viridiplantae</taxon>
        <taxon>Streptophyta</taxon>
        <taxon>Embryophyta</taxon>
        <taxon>Tracheophyta</taxon>
        <taxon>Spermatophyta</taxon>
        <taxon>Magnoliopsida</taxon>
        <taxon>Liliopsida</taxon>
        <taxon>Poales</taxon>
        <taxon>Poaceae</taxon>
        <taxon>BOP clade</taxon>
        <taxon>Pooideae</taxon>
        <taxon>Triticodae</taxon>
        <taxon>Triticeae</taxon>
        <taxon>Triticinae</taxon>
        <taxon>Aegilops</taxon>
    </lineage>
</organism>
<dbReference type="PROSITE" id="PS51673">
    <property type="entry name" value="SUZ"/>
    <property type="match status" value="1"/>
</dbReference>
<dbReference type="PANTHER" id="PTHR15672">
    <property type="entry name" value="CAMP-REGULATED PHOSPHOPROTEIN 21 RELATED R3H DOMAIN CONTAINING PROTEIN"/>
    <property type="match status" value="1"/>
</dbReference>
<evidence type="ECO:0000256" key="3">
    <source>
        <dbReference type="ARBA" id="ARBA00022980"/>
    </source>
</evidence>
<dbReference type="Gene3D" id="3.30.1370.50">
    <property type="entry name" value="R3H-like domain"/>
    <property type="match status" value="1"/>
</dbReference>
<feature type="region of interest" description="Disordered" evidence="5">
    <location>
        <begin position="194"/>
        <end position="257"/>
    </location>
</feature>
<sequence>MEEDAVAAAAAAAAPDSWETADLDGAMSRLLLSSSSGGAARRVSSSPDLADDRQADAQQEEGQQQRADDPAAQVDQFLREALEKPRERLQGDRIAVLRMEQDILKFLRDPGQTQFEFQGLPTSYLRLAAHRLAQHYFLISIALPDNSLPDGTSSRIILRKTSAECRLPAVRLADIPVNLPQEESSAVATKVAIKQRPQKNHHGGAGAGANSNRGNLQKSVEERKEEYNRARARIFNSSSGSTSPVDGRPADEVVLPNTLHRSTSLELNSNTRFGELTEATLERSLTSTASSSRSNNRSRIDKEPPVNRGRQGNRVAIFRDRDSDRKDPDYDRSYDRYMQRFDPGFGFNGGAYTIQPLYAPAVTYNTEFPQLGSPQMSPVPVEQQQPHPMAQHMPGPWSPAQSPNAVGYRPPDGVMPPYSPGQAGAPVRSSVFMHASQQYAMPSRPGVTFVHPQDSMRPFAQTHHQQQSEASLRLARPRSRHERAEKRRAELVIRLILSCPCASRYCSSLHIEMQAGYRTPSTEGRVLPPLAPWNMSGATWAAREENGVGVSSTWVDDQDLAAGLDHQALLCLAEAALGAAADDDDDEEFPVLALCCLEILQLELGSSIEYCKLSTDALKEAITQVVADAKEKNRKFTETVELQIGLKNYDPQKDKRFSGSVKLPHVPRPKMRVCMLGDAQHVGEAEKIGLDSMDVEALKKMNKNKKLVKRLAKKYHAFLASEAIIKQIPRLLGPGLNKAGKYSDLSLLVYLSHSWLVYFSWLEVECPFFGKFPTLVSHQESLEAKVNETKATIKFQLKKVLCMGVAVGNLSMEEKQIQQNIQMSVNFLVSLLKKNWQNVRCLYIKSTMGKPVRVF</sequence>
<dbReference type="GO" id="GO:0005840">
    <property type="term" value="C:ribosome"/>
    <property type="evidence" value="ECO:0007669"/>
    <property type="project" value="UniProtKB-KW"/>
</dbReference>
<dbReference type="SUPFAM" id="SSF56808">
    <property type="entry name" value="Ribosomal protein L1"/>
    <property type="match status" value="2"/>
</dbReference>
<name>M8AQZ5_AEGTA</name>
<dbReference type="PROSITE" id="PS51061">
    <property type="entry name" value="R3H"/>
    <property type="match status" value="1"/>
</dbReference>
<dbReference type="Pfam" id="PF01424">
    <property type="entry name" value="R3H"/>
    <property type="match status" value="1"/>
</dbReference>
<protein>
    <submittedName>
        <fullName evidence="6">60S ribosomal protein L10a-2</fullName>
    </submittedName>
</protein>
<feature type="compositionally biased region" description="Basic and acidic residues" evidence="5">
    <location>
        <begin position="219"/>
        <end position="229"/>
    </location>
</feature>
<dbReference type="AlphaFoldDB" id="M8AQZ5"/>
<keyword evidence="4" id="KW-0687">Ribonucleoprotein</keyword>
<feature type="compositionally biased region" description="Low complexity" evidence="5">
    <location>
        <begin position="35"/>
        <end position="48"/>
    </location>
</feature>
<evidence type="ECO:0000256" key="1">
    <source>
        <dbReference type="ARBA" id="ARBA00010531"/>
    </source>
</evidence>
<dbReference type="Pfam" id="PF12752">
    <property type="entry name" value="SUZ"/>
    <property type="match status" value="1"/>
</dbReference>
<keyword evidence="2" id="KW-0597">Phosphoprotein</keyword>
<accession>M8AQZ5</accession>
<feature type="compositionally biased region" description="Low complexity" evidence="5">
    <location>
        <begin position="282"/>
        <end position="297"/>
    </location>
</feature>
<dbReference type="InterPro" id="IPR001374">
    <property type="entry name" value="R3H_dom"/>
</dbReference>
<evidence type="ECO:0000256" key="2">
    <source>
        <dbReference type="ARBA" id="ARBA00022553"/>
    </source>
</evidence>
<dbReference type="Pfam" id="PF00687">
    <property type="entry name" value="Ribosomal_L1"/>
    <property type="match status" value="2"/>
</dbReference>
<feature type="compositionally biased region" description="Basic and acidic residues" evidence="5">
    <location>
        <begin position="317"/>
        <end position="331"/>
    </location>
</feature>
<dbReference type="FunFam" id="3.30.190.20:FF:000009">
    <property type="entry name" value="Ribosomal protein L10a"/>
    <property type="match status" value="1"/>
</dbReference>
<feature type="region of interest" description="Disordered" evidence="5">
    <location>
        <begin position="282"/>
        <end position="331"/>
    </location>
</feature>
<dbReference type="FunFam" id="3.30.190.20:FF:000006">
    <property type="entry name" value="Ribosomal protein"/>
    <property type="match status" value="1"/>
</dbReference>
<feature type="compositionally biased region" description="Low complexity" evidence="5">
    <location>
        <begin position="56"/>
        <end position="65"/>
    </location>
</feature>
<dbReference type="PANTHER" id="PTHR15672:SF8">
    <property type="entry name" value="PROTEIN ENCORE"/>
    <property type="match status" value="1"/>
</dbReference>
<evidence type="ECO:0000313" key="6">
    <source>
        <dbReference type="EnsemblPlants" id="EMT03819"/>
    </source>
</evidence>
<dbReference type="SUPFAM" id="SSF82708">
    <property type="entry name" value="R3H domain"/>
    <property type="match status" value="1"/>
</dbReference>
<dbReference type="InterPro" id="IPR051937">
    <property type="entry name" value="R3H_domain_containing"/>
</dbReference>
<dbReference type="InterPro" id="IPR028364">
    <property type="entry name" value="Ribosomal_uL1/biogenesis"/>
</dbReference>
<dbReference type="CDD" id="cd02642">
    <property type="entry name" value="R3H_encore_like"/>
    <property type="match status" value="1"/>
</dbReference>